<protein>
    <submittedName>
        <fullName evidence="2">Uncharacterized protein</fullName>
    </submittedName>
</protein>
<evidence type="ECO:0000313" key="2">
    <source>
        <dbReference type="EMBL" id="TWT96057.1"/>
    </source>
</evidence>
<dbReference type="EMBL" id="SJPR01000004">
    <property type="protein sequence ID" value="TWT96057.1"/>
    <property type="molecule type" value="Genomic_DNA"/>
</dbReference>
<dbReference type="Proteomes" id="UP000317421">
    <property type="component" value="Unassembled WGS sequence"/>
</dbReference>
<keyword evidence="3" id="KW-1185">Reference proteome</keyword>
<feature type="signal peptide" evidence="1">
    <location>
        <begin position="1"/>
        <end position="20"/>
    </location>
</feature>
<organism evidence="2 3">
    <name type="scientific">Botrimarina colliarenosi</name>
    <dbReference type="NCBI Taxonomy" id="2528001"/>
    <lineage>
        <taxon>Bacteria</taxon>
        <taxon>Pseudomonadati</taxon>
        <taxon>Planctomycetota</taxon>
        <taxon>Planctomycetia</taxon>
        <taxon>Pirellulales</taxon>
        <taxon>Lacipirellulaceae</taxon>
        <taxon>Botrimarina</taxon>
    </lineage>
</organism>
<name>A0A5C6A9M6_9BACT</name>
<accession>A0A5C6A9M6</accession>
<feature type="chain" id="PRO_5022789004" evidence="1">
    <location>
        <begin position="21"/>
        <end position="149"/>
    </location>
</feature>
<evidence type="ECO:0000256" key="1">
    <source>
        <dbReference type="SAM" id="SignalP"/>
    </source>
</evidence>
<dbReference type="AlphaFoldDB" id="A0A5C6A9M6"/>
<dbReference type="OrthoDB" id="9894304at2"/>
<proteinExistence type="predicted"/>
<keyword evidence="1" id="KW-0732">Signal</keyword>
<sequence length="149" mass="16070" precursor="true">MRSLCLAVVLMLAIATTTVAAEWFDEACVCCKPMHENPTLKAGMKWETHKLANGLMMVAAAPEGMQDEFEATCEKMHTLAMEASPSDLKCGFCESFGALMQAGAKTEEVSTGIGNVTLLTSDDPAVVKKIHAHSDRTQQEMDKMAAATR</sequence>
<evidence type="ECO:0000313" key="3">
    <source>
        <dbReference type="Proteomes" id="UP000317421"/>
    </source>
</evidence>
<comment type="caution">
    <text evidence="2">The sequence shown here is derived from an EMBL/GenBank/DDBJ whole genome shotgun (WGS) entry which is preliminary data.</text>
</comment>
<reference evidence="2 3" key="1">
    <citation type="submission" date="2019-02" db="EMBL/GenBank/DDBJ databases">
        <title>Deep-cultivation of Planctomycetes and their phenomic and genomic characterization uncovers novel biology.</title>
        <authorList>
            <person name="Wiegand S."/>
            <person name="Jogler M."/>
            <person name="Boedeker C."/>
            <person name="Pinto D."/>
            <person name="Vollmers J."/>
            <person name="Rivas-Marin E."/>
            <person name="Kohn T."/>
            <person name="Peeters S.H."/>
            <person name="Heuer A."/>
            <person name="Rast P."/>
            <person name="Oberbeckmann S."/>
            <person name="Bunk B."/>
            <person name="Jeske O."/>
            <person name="Meyerdierks A."/>
            <person name="Storesund J.E."/>
            <person name="Kallscheuer N."/>
            <person name="Luecker S."/>
            <person name="Lage O.M."/>
            <person name="Pohl T."/>
            <person name="Merkel B.J."/>
            <person name="Hornburger P."/>
            <person name="Mueller R.-W."/>
            <person name="Bruemmer F."/>
            <person name="Labrenz M."/>
            <person name="Spormann A.M."/>
            <person name="Op Den Camp H."/>
            <person name="Overmann J."/>
            <person name="Amann R."/>
            <person name="Jetten M.S.M."/>
            <person name="Mascher T."/>
            <person name="Medema M.H."/>
            <person name="Devos D.P."/>
            <person name="Kaster A.-K."/>
            <person name="Ovreas L."/>
            <person name="Rohde M."/>
            <person name="Galperin M.Y."/>
            <person name="Jogler C."/>
        </authorList>
    </citation>
    <scope>NUCLEOTIDE SEQUENCE [LARGE SCALE GENOMIC DNA]</scope>
    <source>
        <strain evidence="2 3">Pla108</strain>
    </source>
</reference>
<gene>
    <name evidence="2" type="ORF">Pla108_31390</name>
</gene>
<dbReference type="RefSeq" id="WP_146445848.1">
    <property type="nucleotide sequence ID" value="NZ_SJPR01000004.1"/>
</dbReference>